<dbReference type="InterPro" id="IPR032675">
    <property type="entry name" value="LRR_dom_sf"/>
</dbReference>
<sequence>MSGLSHLYIRGNHITNAGLIAILDGCPLLETLNIGRCYNLDLSESLRKRCLEQIKDVMLPIQHHSEDYDYDDRVKNGLKPSMFSQVAKPRINTSSNRFKYAGTSWDYGTYSIIEAEALALKEAVQAAIYMNMEEVIFESETHN</sequence>
<organism evidence="1 2">
    <name type="scientific">Trifolium subterraneum</name>
    <name type="common">Subterranean clover</name>
    <dbReference type="NCBI Taxonomy" id="3900"/>
    <lineage>
        <taxon>Eukaryota</taxon>
        <taxon>Viridiplantae</taxon>
        <taxon>Streptophyta</taxon>
        <taxon>Embryophyta</taxon>
        <taxon>Tracheophyta</taxon>
        <taxon>Spermatophyta</taxon>
        <taxon>Magnoliopsida</taxon>
        <taxon>eudicotyledons</taxon>
        <taxon>Gunneridae</taxon>
        <taxon>Pentapetalae</taxon>
        <taxon>rosids</taxon>
        <taxon>fabids</taxon>
        <taxon>Fabales</taxon>
        <taxon>Fabaceae</taxon>
        <taxon>Papilionoideae</taxon>
        <taxon>50 kb inversion clade</taxon>
        <taxon>NPAAA clade</taxon>
        <taxon>Hologalegina</taxon>
        <taxon>IRL clade</taxon>
        <taxon>Trifolieae</taxon>
        <taxon>Trifolium</taxon>
    </lineage>
</organism>
<evidence type="ECO:0000313" key="2">
    <source>
        <dbReference type="Proteomes" id="UP000242715"/>
    </source>
</evidence>
<dbReference type="PANTHER" id="PTHR38926:SF2">
    <property type="entry name" value="F-BOX_LRR-REPEAT PROTEIN 21-RELATED"/>
    <property type="match status" value="1"/>
</dbReference>
<dbReference type="Gene3D" id="3.80.10.10">
    <property type="entry name" value="Ribonuclease Inhibitor"/>
    <property type="match status" value="1"/>
</dbReference>
<dbReference type="AlphaFoldDB" id="A0A2Z6P282"/>
<dbReference type="SUPFAM" id="SSF52047">
    <property type="entry name" value="RNI-like"/>
    <property type="match status" value="1"/>
</dbReference>
<dbReference type="PANTHER" id="PTHR38926">
    <property type="entry name" value="F-BOX DOMAIN CONTAINING PROTEIN, EXPRESSED"/>
    <property type="match status" value="1"/>
</dbReference>
<reference evidence="2" key="1">
    <citation type="journal article" date="2017" name="Front. Plant Sci.">
        <title>Climate Clever Clovers: New Paradigm to Reduce the Environmental Footprint of Ruminants by Breeding Low Methanogenic Forages Utilizing Haplotype Variation.</title>
        <authorList>
            <person name="Kaur P."/>
            <person name="Appels R."/>
            <person name="Bayer P.E."/>
            <person name="Keeble-Gagnere G."/>
            <person name="Wang J."/>
            <person name="Hirakawa H."/>
            <person name="Shirasawa K."/>
            <person name="Vercoe P."/>
            <person name="Stefanova K."/>
            <person name="Durmic Z."/>
            <person name="Nichols P."/>
            <person name="Revell C."/>
            <person name="Isobe S.N."/>
            <person name="Edwards D."/>
            <person name="Erskine W."/>
        </authorList>
    </citation>
    <scope>NUCLEOTIDE SEQUENCE [LARGE SCALE GENOMIC DNA]</scope>
    <source>
        <strain evidence="2">cv. Daliak</strain>
    </source>
</reference>
<evidence type="ECO:0000313" key="1">
    <source>
        <dbReference type="EMBL" id="GAU42385.1"/>
    </source>
</evidence>
<dbReference type="Proteomes" id="UP000242715">
    <property type="component" value="Unassembled WGS sequence"/>
</dbReference>
<accession>A0A2Z6P282</accession>
<dbReference type="EMBL" id="DF973916">
    <property type="protein sequence ID" value="GAU42385.1"/>
    <property type="molecule type" value="Genomic_DNA"/>
</dbReference>
<name>A0A2Z6P282_TRISU</name>
<proteinExistence type="predicted"/>
<gene>
    <name evidence="1" type="ORF">TSUD_123810</name>
</gene>
<keyword evidence="2" id="KW-1185">Reference proteome</keyword>
<dbReference type="OrthoDB" id="1435860at2759"/>
<protein>
    <submittedName>
        <fullName evidence="1">Uncharacterized protein</fullName>
    </submittedName>
</protein>